<evidence type="ECO:0000313" key="1">
    <source>
        <dbReference type="EMBL" id="EUB61427.1"/>
    </source>
</evidence>
<name>W6UST0_ECHGR</name>
<keyword evidence="2" id="KW-1185">Reference proteome</keyword>
<dbReference type="GeneID" id="36339432"/>
<reference evidence="1 2" key="1">
    <citation type="journal article" date="2013" name="Nat. Genet.">
        <title>The genome of the hydatid tapeworm Echinococcus granulosus.</title>
        <authorList>
            <person name="Zheng H."/>
            <person name="Zhang W."/>
            <person name="Zhang L."/>
            <person name="Zhang Z."/>
            <person name="Li J."/>
            <person name="Lu G."/>
            <person name="Zhu Y."/>
            <person name="Wang Y."/>
            <person name="Huang Y."/>
            <person name="Liu J."/>
            <person name="Kang H."/>
            <person name="Chen J."/>
            <person name="Wang L."/>
            <person name="Chen A."/>
            <person name="Yu S."/>
            <person name="Gao Z."/>
            <person name="Jin L."/>
            <person name="Gu W."/>
            <person name="Wang Z."/>
            <person name="Zhao L."/>
            <person name="Shi B."/>
            <person name="Wen H."/>
            <person name="Lin R."/>
            <person name="Jones M.K."/>
            <person name="Brejova B."/>
            <person name="Vinar T."/>
            <person name="Zhao G."/>
            <person name="McManus D.P."/>
            <person name="Chen Z."/>
            <person name="Zhou Y."/>
            <person name="Wang S."/>
        </authorList>
    </citation>
    <scope>NUCLEOTIDE SEQUENCE [LARGE SCALE GENOMIC DNA]</scope>
</reference>
<organism evidence="1 2">
    <name type="scientific">Echinococcus granulosus</name>
    <name type="common">Hydatid tapeworm</name>
    <dbReference type="NCBI Taxonomy" id="6210"/>
    <lineage>
        <taxon>Eukaryota</taxon>
        <taxon>Metazoa</taxon>
        <taxon>Spiralia</taxon>
        <taxon>Lophotrochozoa</taxon>
        <taxon>Platyhelminthes</taxon>
        <taxon>Cestoda</taxon>
        <taxon>Eucestoda</taxon>
        <taxon>Cyclophyllidea</taxon>
        <taxon>Taeniidae</taxon>
        <taxon>Echinococcus</taxon>
        <taxon>Echinococcus granulosus group</taxon>
    </lineage>
</organism>
<dbReference type="EMBL" id="APAU02000020">
    <property type="protein sequence ID" value="EUB61427.1"/>
    <property type="molecule type" value="Genomic_DNA"/>
</dbReference>
<dbReference type="AlphaFoldDB" id="W6UST0"/>
<dbReference type="Proteomes" id="UP000019149">
    <property type="component" value="Unassembled WGS sequence"/>
</dbReference>
<sequence length="332" mass="38433">MDNFYNSTVHSNLKLLKRTVSLNTINSFNTSILRKENFGPENVPNGYRKIYVRRKSANLELKLHALTNFNLAKTLFNCHNGYNMRDYALIGSAMITRQPCLIQTSAERLISDLEETKKILHSIKNCDKMGNYSCQSYQNVESEWQVSYNNQISTIKKEHFKTGSNWHYSKRLKSPHFVKLLRKNIMTIVTIWLPIFSKNADQPAALLINQSGSQWVPTMSFKSHNSVKFINCEYINCCYLQGLGKCITLFTCLIRFGFKSGNHCGDLSLPSYLEHTCLIFIFKTLKGFRDSICQQNVLSKYCLHRLFLIMNCSFIKFPMTLHSWLRGSVFGY</sequence>
<protein>
    <submittedName>
        <fullName evidence="1">Uncharacterized protein</fullName>
    </submittedName>
</protein>
<dbReference type="KEGG" id="egl:EGR_03717"/>
<comment type="caution">
    <text evidence="1">The sequence shown here is derived from an EMBL/GenBank/DDBJ whole genome shotgun (WGS) entry which is preliminary data.</text>
</comment>
<evidence type="ECO:0000313" key="2">
    <source>
        <dbReference type="Proteomes" id="UP000019149"/>
    </source>
</evidence>
<dbReference type="CTD" id="36339432"/>
<gene>
    <name evidence="1" type="ORF">EGR_03717</name>
</gene>
<proteinExistence type="predicted"/>
<dbReference type="RefSeq" id="XP_024352623.1">
    <property type="nucleotide sequence ID" value="XM_024492966.1"/>
</dbReference>
<accession>W6UST0</accession>